<dbReference type="EMBL" id="KB444471">
    <property type="protein sequence ID" value="EMD46736.1"/>
    <property type="molecule type" value="Genomic_DNA"/>
</dbReference>
<dbReference type="VEuPathDB" id="AmoebaDB:EHI5A_171910"/>
<evidence type="ECO:0000313" key="1">
    <source>
        <dbReference type="EMBL" id="EMD46736.1"/>
    </source>
</evidence>
<dbReference type="OrthoDB" id="33321at2759"/>
<gene>
    <name evidence="1" type="ORF">EHI5A_171910</name>
</gene>
<name>M2S5Y8_ENTHI</name>
<reference evidence="1 2" key="1">
    <citation type="submission" date="2013-02" db="EMBL/GenBank/DDBJ databases">
        <authorList>
            <person name="Hannick L."/>
            <person name="Zafar N."/>
            <person name="Lorenzi H."/>
            <person name="Ali I.A."/>
            <person name="Petri W.P."/>
            <person name="Caler E."/>
        </authorList>
    </citation>
    <scope>NUCLEOTIDE SEQUENCE [LARGE SCALE GENOMIC DNA]</scope>
    <source>
        <strain evidence="1 2">KU27</strain>
    </source>
</reference>
<dbReference type="Proteomes" id="UP000011755">
    <property type="component" value="Unassembled WGS sequence"/>
</dbReference>
<accession>M2S5Y8</accession>
<organism evidence="1 2">
    <name type="scientific">Entamoeba histolytica KU27</name>
    <dbReference type="NCBI Taxonomy" id="885311"/>
    <lineage>
        <taxon>Eukaryota</taxon>
        <taxon>Amoebozoa</taxon>
        <taxon>Evosea</taxon>
        <taxon>Archamoebae</taxon>
        <taxon>Mastigamoebida</taxon>
        <taxon>Entamoebidae</taxon>
        <taxon>Entamoeba</taxon>
    </lineage>
</organism>
<proteinExistence type="predicted"/>
<protein>
    <submittedName>
        <fullName evidence="1">Uncharacterized protein</fullName>
    </submittedName>
</protein>
<dbReference type="AlphaFoldDB" id="M2S5Y8"/>
<sequence>MSTIRGACYEALSDRFKLLFLIIDDSECDYMTNMIHYYSDNYNFENLFGNYEFYHNCSEMQYDVIEVLKSELVYILAIIDKTKRIGVKFLRQEVIDRLLFYIDDWCLRDGIYDAYDVAMDLFELGEEKP</sequence>
<evidence type="ECO:0000313" key="2">
    <source>
        <dbReference type="Proteomes" id="UP000011755"/>
    </source>
</evidence>